<dbReference type="InterPro" id="IPR013785">
    <property type="entry name" value="Aldolase_TIM"/>
</dbReference>
<evidence type="ECO:0000256" key="1">
    <source>
        <dbReference type="ARBA" id="ARBA00001966"/>
    </source>
</evidence>
<dbReference type="SFLD" id="SFLDG01102">
    <property type="entry name" value="Uncharacterised_Radical_SAM_Su"/>
    <property type="match status" value="1"/>
</dbReference>
<keyword evidence="4" id="KW-0408">Iron</keyword>
<dbReference type="Gene3D" id="3.20.20.70">
    <property type="entry name" value="Aldolase class I"/>
    <property type="match status" value="1"/>
</dbReference>
<proteinExistence type="predicted"/>
<dbReference type="InterPro" id="IPR010994">
    <property type="entry name" value="RuvA_2-like"/>
</dbReference>
<evidence type="ECO:0000256" key="5">
    <source>
        <dbReference type="ARBA" id="ARBA00023014"/>
    </source>
</evidence>
<evidence type="ECO:0000256" key="4">
    <source>
        <dbReference type="ARBA" id="ARBA00023004"/>
    </source>
</evidence>
<gene>
    <name evidence="6" type="ORF">PLANPX_0395</name>
</gene>
<dbReference type="SUPFAM" id="SSF102114">
    <property type="entry name" value="Radical SAM enzymes"/>
    <property type="match status" value="1"/>
</dbReference>
<dbReference type="Proteomes" id="UP000326837">
    <property type="component" value="Chromosome"/>
</dbReference>
<dbReference type="CDD" id="cd01335">
    <property type="entry name" value="Radical_SAM"/>
    <property type="match status" value="1"/>
</dbReference>
<evidence type="ECO:0000313" key="7">
    <source>
        <dbReference type="Proteomes" id="UP000326837"/>
    </source>
</evidence>
<dbReference type="PANTHER" id="PTHR21180:SF9">
    <property type="entry name" value="TYPE II SECRETION SYSTEM PROTEIN K"/>
    <property type="match status" value="1"/>
</dbReference>
<evidence type="ECO:0000256" key="3">
    <source>
        <dbReference type="ARBA" id="ARBA00022723"/>
    </source>
</evidence>
<dbReference type="GO" id="GO:0051536">
    <property type="term" value="F:iron-sulfur cluster binding"/>
    <property type="evidence" value="ECO:0007669"/>
    <property type="project" value="UniProtKB-KW"/>
</dbReference>
<dbReference type="InterPro" id="IPR058240">
    <property type="entry name" value="rSAM_sf"/>
</dbReference>
<dbReference type="GO" id="GO:0046872">
    <property type="term" value="F:metal ion binding"/>
    <property type="evidence" value="ECO:0007669"/>
    <property type="project" value="UniProtKB-KW"/>
</dbReference>
<dbReference type="Gene3D" id="1.10.150.320">
    <property type="entry name" value="Photosystem II 12 kDa extrinsic protein"/>
    <property type="match status" value="1"/>
</dbReference>
<keyword evidence="2" id="KW-0949">S-adenosyl-L-methionine</keyword>
<dbReference type="SUPFAM" id="SSF47781">
    <property type="entry name" value="RuvA domain 2-like"/>
    <property type="match status" value="1"/>
</dbReference>
<dbReference type="EMBL" id="AP021861">
    <property type="protein sequence ID" value="BBO30783.1"/>
    <property type="molecule type" value="Genomic_DNA"/>
</dbReference>
<sequence length="420" mass="47446">MDVRNKLEILADAAKYDASCASSGSKQARAGSLLGSTEGMGICHSYTPDGRCVSLLKILLTNYCIYDCKYCINRVSSDVPRARFTVDEVVRLTIEFYRRNYIEGLFLSSGIIQNPDYTMEQLIAVARTLREVHRFGGYIHLKTIPKAAERLTIEAGRWADRISINIELPTAADLVELAPEKRREDVDEAMGDIREEIDQRRDDRKAGLKPPTFAPAGQSTQMIVGATDSPDAAILGTATDLYQRHRLRRVYYSAFSPIPFADDRLPPASPPLVREHRLYQADWLLRFYGFKLDEIVTPAAPNLALDVDPKLAWALAHRDQFPMDVNRAPRELLLRIPGIGVRSVNRIVDSRRHRAIRLADLRKLRLPWRRVQHFVAAIDHLPRAKDLESEWLRARLGGNATGLRQLDLFEAARSAHSGEV</sequence>
<reference evidence="7" key="1">
    <citation type="submission" date="2019-10" db="EMBL/GenBank/DDBJ databases">
        <title>Lacipirellula parvula gen. nov., sp. nov., representing a lineage of planctomycetes widespread in freshwater anoxic habitats, and description of the family Lacipirellulaceae.</title>
        <authorList>
            <person name="Dedysh S.N."/>
            <person name="Kulichevskaya I.S."/>
            <person name="Beletsky A.V."/>
            <person name="Rakitin A.L."/>
            <person name="Mardanov A.V."/>
            <person name="Ivanova A.A."/>
            <person name="Saltykova V.X."/>
            <person name="Rijpstra W.I.C."/>
            <person name="Sinninghe Damste J.S."/>
            <person name="Ravin N.V."/>
        </authorList>
    </citation>
    <scope>NUCLEOTIDE SEQUENCE [LARGE SCALE GENOMIC DNA]</scope>
    <source>
        <strain evidence="7">PX69</strain>
    </source>
</reference>
<accession>A0A5K7X8M5</accession>
<dbReference type="InterPro" id="IPR051675">
    <property type="entry name" value="Endo/Exo/Phosphatase_dom_1"/>
</dbReference>
<organism evidence="6 7">
    <name type="scientific">Lacipirellula parvula</name>
    <dbReference type="NCBI Taxonomy" id="2650471"/>
    <lineage>
        <taxon>Bacteria</taxon>
        <taxon>Pseudomonadati</taxon>
        <taxon>Planctomycetota</taxon>
        <taxon>Planctomycetia</taxon>
        <taxon>Pirellulales</taxon>
        <taxon>Lacipirellulaceae</taxon>
        <taxon>Lacipirellula</taxon>
    </lineage>
</organism>
<dbReference type="RefSeq" id="WP_152097053.1">
    <property type="nucleotide sequence ID" value="NZ_AP021861.1"/>
</dbReference>
<dbReference type="NCBIfam" id="TIGR03916">
    <property type="entry name" value="rSAM_link_UDG"/>
    <property type="match status" value="1"/>
</dbReference>
<keyword evidence="7" id="KW-1185">Reference proteome</keyword>
<dbReference type="PANTHER" id="PTHR21180">
    <property type="entry name" value="ENDONUCLEASE/EXONUCLEASE/PHOSPHATASE FAMILY DOMAIN-CONTAINING PROTEIN 1"/>
    <property type="match status" value="1"/>
</dbReference>
<evidence type="ECO:0000256" key="2">
    <source>
        <dbReference type="ARBA" id="ARBA00022691"/>
    </source>
</evidence>
<name>A0A5K7X8M5_9BACT</name>
<dbReference type="GO" id="GO:0003824">
    <property type="term" value="F:catalytic activity"/>
    <property type="evidence" value="ECO:0007669"/>
    <property type="project" value="InterPro"/>
</dbReference>
<dbReference type="AlphaFoldDB" id="A0A5K7X8M5"/>
<keyword evidence="5" id="KW-0411">Iron-sulfur</keyword>
<protein>
    <submittedName>
        <fullName evidence="6">Biotin synthase related domain containing protein</fullName>
    </submittedName>
</protein>
<dbReference type="InterPro" id="IPR023874">
    <property type="entry name" value="DNA_rSAM_put"/>
</dbReference>
<evidence type="ECO:0000313" key="6">
    <source>
        <dbReference type="EMBL" id="BBO30783.1"/>
    </source>
</evidence>
<keyword evidence="3" id="KW-0479">Metal-binding</keyword>
<dbReference type="SFLD" id="SFLDS00029">
    <property type="entry name" value="Radical_SAM"/>
    <property type="match status" value="1"/>
</dbReference>
<comment type="cofactor">
    <cofactor evidence="1">
        <name>[4Fe-4S] cluster</name>
        <dbReference type="ChEBI" id="CHEBI:49883"/>
    </cofactor>
</comment>
<dbReference type="KEGG" id="lpav:PLANPX_0395"/>
<dbReference type="InterPro" id="IPR007197">
    <property type="entry name" value="rSAM"/>
</dbReference>